<dbReference type="InterPro" id="IPR036026">
    <property type="entry name" value="Seven-hairpin_glycosidases"/>
</dbReference>
<feature type="active site" evidence="6">
    <location>
        <position position="402"/>
    </location>
</feature>
<evidence type="ECO:0000256" key="8">
    <source>
        <dbReference type="PIRSR" id="PIRSR601382-3"/>
    </source>
</evidence>
<name>A0A0C3HGU9_OIDMZ</name>
<dbReference type="InterPro" id="IPR001382">
    <property type="entry name" value="Glyco_hydro_47"/>
</dbReference>
<evidence type="ECO:0000256" key="6">
    <source>
        <dbReference type="PIRSR" id="PIRSR601382-1"/>
    </source>
</evidence>
<dbReference type="InterPro" id="IPR012341">
    <property type="entry name" value="6hp_glycosidase-like_sf"/>
</dbReference>
<dbReference type="EC" id="3.2.1.-" evidence="9"/>
<evidence type="ECO:0000313" key="11">
    <source>
        <dbReference type="Proteomes" id="UP000054321"/>
    </source>
</evidence>
<keyword evidence="7" id="KW-0106">Calcium</keyword>
<dbReference type="SUPFAM" id="SSF48225">
    <property type="entry name" value="Seven-hairpin glycosidases"/>
    <property type="match status" value="1"/>
</dbReference>
<gene>
    <name evidence="10" type="ORF">OIDMADRAFT_103494</name>
</gene>
<protein>
    <recommendedName>
        <fullName evidence="9">alpha-1,2-Mannosidase</fullName>
        <ecNumber evidence="9">3.2.1.-</ecNumber>
    </recommendedName>
</protein>
<dbReference type="Pfam" id="PF01532">
    <property type="entry name" value="Glyco_hydro_47"/>
    <property type="match status" value="1"/>
</dbReference>
<dbReference type="EMBL" id="KN832875">
    <property type="protein sequence ID" value="KIN02345.1"/>
    <property type="molecule type" value="Genomic_DNA"/>
</dbReference>
<dbReference type="GO" id="GO:0005509">
    <property type="term" value="F:calcium ion binding"/>
    <property type="evidence" value="ECO:0007669"/>
    <property type="project" value="InterPro"/>
</dbReference>
<keyword evidence="11" id="KW-1185">Reference proteome</keyword>
<evidence type="ECO:0000256" key="2">
    <source>
        <dbReference type="ARBA" id="ARBA00004922"/>
    </source>
</evidence>
<dbReference type="OrthoDB" id="8118055at2759"/>
<feature type="binding site" evidence="7">
    <location>
        <position position="488"/>
    </location>
    <ligand>
        <name>Ca(2+)</name>
        <dbReference type="ChEBI" id="CHEBI:29108"/>
    </ligand>
</feature>
<dbReference type="STRING" id="913774.A0A0C3HGU9"/>
<dbReference type="GO" id="GO:0036503">
    <property type="term" value="P:ERAD pathway"/>
    <property type="evidence" value="ECO:0007669"/>
    <property type="project" value="UniProtKB-ARBA"/>
</dbReference>
<dbReference type="Proteomes" id="UP000054321">
    <property type="component" value="Unassembled WGS sequence"/>
</dbReference>
<comment type="cofactor">
    <cofactor evidence="1 7">
        <name>Ca(2+)</name>
        <dbReference type="ChEBI" id="CHEBI:29108"/>
    </cofactor>
</comment>
<evidence type="ECO:0000256" key="7">
    <source>
        <dbReference type="PIRSR" id="PIRSR601382-2"/>
    </source>
</evidence>
<dbReference type="InterPro" id="IPR050749">
    <property type="entry name" value="Glycosyl_Hydrolase_47"/>
</dbReference>
<comment type="pathway">
    <text evidence="2">Protein modification; protein glycosylation.</text>
</comment>
<keyword evidence="7" id="KW-0479">Metal-binding</keyword>
<reference evidence="11" key="2">
    <citation type="submission" date="2015-01" db="EMBL/GenBank/DDBJ databases">
        <title>Evolutionary Origins and Diversification of the Mycorrhizal Mutualists.</title>
        <authorList>
            <consortium name="DOE Joint Genome Institute"/>
            <consortium name="Mycorrhizal Genomics Consortium"/>
            <person name="Kohler A."/>
            <person name="Kuo A."/>
            <person name="Nagy L.G."/>
            <person name="Floudas D."/>
            <person name="Copeland A."/>
            <person name="Barry K.W."/>
            <person name="Cichocki N."/>
            <person name="Veneault-Fourrey C."/>
            <person name="LaButti K."/>
            <person name="Lindquist E.A."/>
            <person name="Lipzen A."/>
            <person name="Lundell T."/>
            <person name="Morin E."/>
            <person name="Murat C."/>
            <person name="Riley R."/>
            <person name="Ohm R."/>
            <person name="Sun H."/>
            <person name="Tunlid A."/>
            <person name="Henrissat B."/>
            <person name="Grigoriev I.V."/>
            <person name="Hibbett D.S."/>
            <person name="Martin F."/>
        </authorList>
    </citation>
    <scope>NUCLEOTIDE SEQUENCE [LARGE SCALE GENOMIC DNA]</scope>
    <source>
        <strain evidence="11">Zn</strain>
    </source>
</reference>
<evidence type="ECO:0000256" key="9">
    <source>
        <dbReference type="RuleBase" id="RU361193"/>
    </source>
</evidence>
<dbReference type="FunCoup" id="A0A0C3HGU9">
    <property type="interactions" value="101"/>
</dbReference>
<feature type="disulfide bond" evidence="8">
    <location>
        <begin position="324"/>
        <end position="353"/>
    </location>
</feature>
<reference evidence="10 11" key="1">
    <citation type="submission" date="2014-04" db="EMBL/GenBank/DDBJ databases">
        <authorList>
            <consortium name="DOE Joint Genome Institute"/>
            <person name="Kuo A."/>
            <person name="Martino E."/>
            <person name="Perotto S."/>
            <person name="Kohler A."/>
            <person name="Nagy L.G."/>
            <person name="Floudas D."/>
            <person name="Copeland A."/>
            <person name="Barry K.W."/>
            <person name="Cichocki N."/>
            <person name="Veneault-Fourrey C."/>
            <person name="LaButti K."/>
            <person name="Lindquist E.A."/>
            <person name="Lipzen A."/>
            <person name="Lundell T."/>
            <person name="Morin E."/>
            <person name="Murat C."/>
            <person name="Sun H."/>
            <person name="Tunlid A."/>
            <person name="Henrissat B."/>
            <person name="Grigoriev I.V."/>
            <person name="Hibbett D.S."/>
            <person name="Martin F."/>
            <person name="Nordberg H.P."/>
            <person name="Cantor M.N."/>
            <person name="Hua S.X."/>
        </authorList>
    </citation>
    <scope>NUCLEOTIDE SEQUENCE [LARGE SCALE GENOMIC DNA]</scope>
    <source>
        <strain evidence="10 11">Zn</strain>
    </source>
</reference>
<dbReference type="InParanoid" id="A0A0C3HGU9"/>
<dbReference type="GO" id="GO:0005783">
    <property type="term" value="C:endoplasmic reticulum"/>
    <property type="evidence" value="ECO:0007669"/>
    <property type="project" value="TreeGrafter"/>
</dbReference>
<keyword evidence="4 9" id="KW-0378">Hydrolase</keyword>
<dbReference type="GO" id="GO:0004571">
    <property type="term" value="F:mannosyl-oligosaccharide 1,2-alpha-mannosidase activity"/>
    <property type="evidence" value="ECO:0007669"/>
    <property type="project" value="InterPro"/>
</dbReference>
<organism evidence="10 11">
    <name type="scientific">Oidiodendron maius (strain Zn)</name>
    <dbReference type="NCBI Taxonomy" id="913774"/>
    <lineage>
        <taxon>Eukaryota</taxon>
        <taxon>Fungi</taxon>
        <taxon>Dikarya</taxon>
        <taxon>Ascomycota</taxon>
        <taxon>Pezizomycotina</taxon>
        <taxon>Leotiomycetes</taxon>
        <taxon>Leotiomycetes incertae sedis</taxon>
        <taxon>Myxotrichaceae</taxon>
        <taxon>Oidiodendron</taxon>
    </lineage>
</organism>
<sequence>MYKYLLLLKANSISKEASFRRESDAVRSVRLLRQGKVREAFQHAWQGYKEHAWLHDEVMPLSGGHKDGYAGWGASLVDPLDTLWIMGLRDEFEEALEALEKINFSKPNEGRVPVFEVTIRYLGGLLGAWDVSEHKYPILLEKAKQLGDLLYRAFDTPNGIPVPYYDWEHHGTEQLRGENGVIIAQIGSLSLEFIRLTQATGDVKYANAIQLITNQLEMTQNKTTLPGMWPSQVNCAGAIISFSSQAYTLGAYADSLFEYLPKTHLLFPSSEQYLNMYRTALSTFSQNLFFRPTLPGNPDILFPGSRTTGSSSSTLDTEVQHLGCFVGGMVGLGSRLNHSPYELEMAKRLTDGCVWAYENTPSGIMPEIFHVDKCVDPASCTWSGEGNGFHRVDDPSYQLRPEAIESVFIMYRLTADPTWQEKGWKMFEAIINHTTTDIANARLANVMDAKPTKVDSMESFWLAETLKYFYLLYSEPDLVSLDDFVLNTEAHPLKWEWHT</sequence>
<feature type="active site" description="Proton donor" evidence="6">
    <location>
        <position position="116"/>
    </location>
</feature>
<comment type="similarity">
    <text evidence="3 9">Belongs to the glycosyl hydrolase 47 family.</text>
</comment>
<evidence type="ECO:0000256" key="1">
    <source>
        <dbReference type="ARBA" id="ARBA00001913"/>
    </source>
</evidence>
<accession>A0A0C3HGU9</accession>
<evidence type="ECO:0000313" key="10">
    <source>
        <dbReference type="EMBL" id="KIN02345.1"/>
    </source>
</evidence>
<evidence type="ECO:0000256" key="4">
    <source>
        <dbReference type="ARBA" id="ARBA00022801"/>
    </source>
</evidence>
<dbReference type="AlphaFoldDB" id="A0A0C3HGU9"/>
<evidence type="ECO:0000256" key="5">
    <source>
        <dbReference type="ARBA" id="ARBA00023157"/>
    </source>
</evidence>
<feature type="active site" description="Proton donor" evidence="6">
    <location>
        <position position="367"/>
    </location>
</feature>
<dbReference type="GO" id="GO:0005975">
    <property type="term" value="P:carbohydrate metabolic process"/>
    <property type="evidence" value="ECO:0007669"/>
    <property type="project" value="InterPro"/>
</dbReference>
<dbReference type="GO" id="GO:0016020">
    <property type="term" value="C:membrane"/>
    <property type="evidence" value="ECO:0007669"/>
    <property type="project" value="InterPro"/>
</dbReference>
<proteinExistence type="inferred from homology"/>
<feature type="active site" evidence="6">
    <location>
        <position position="254"/>
    </location>
</feature>
<dbReference type="HOGENOM" id="CLU_003818_0_0_1"/>
<dbReference type="UniPathway" id="UPA00378"/>
<dbReference type="Gene3D" id="1.50.10.10">
    <property type="match status" value="1"/>
</dbReference>
<keyword evidence="5 8" id="KW-1015">Disulfide bond</keyword>
<dbReference type="PRINTS" id="PR00747">
    <property type="entry name" value="GLYHDRLASE47"/>
</dbReference>
<evidence type="ECO:0000256" key="3">
    <source>
        <dbReference type="ARBA" id="ARBA00007658"/>
    </source>
</evidence>
<dbReference type="PANTHER" id="PTHR11742:SF103">
    <property type="entry name" value="ENDOPLASMIC RETICULUM MANNOSIDASE MNL2-RELATED"/>
    <property type="match status" value="1"/>
</dbReference>
<dbReference type="PANTHER" id="PTHR11742">
    <property type="entry name" value="MANNOSYL-OLIGOSACCHARIDE ALPHA-1,2-MANNOSIDASE-RELATED"/>
    <property type="match status" value="1"/>
</dbReference>
<keyword evidence="9" id="KW-0326">Glycosidase</keyword>